<keyword evidence="1" id="KW-0175">Coiled coil</keyword>
<feature type="coiled-coil region" evidence="1">
    <location>
        <begin position="117"/>
        <end position="186"/>
    </location>
</feature>
<protein>
    <submittedName>
        <fullName evidence="2">Uncharacterized protein</fullName>
    </submittedName>
</protein>
<reference evidence="3" key="2">
    <citation type="journal article" date="2013" name="PLoS Genet.">
        <title>Comparative genome structure, secondary metabolite, and effector coding capacity across Cochliobolus pathogens.</title>
        <authorList>
            <person name="Condon B.J."/>
            <person name="Leng Y."/>
            <person name="Wu D."/>
            <person name="Bushley K.E."/>
            <person name="Ohm R.A."/>
            <person name="Otillar R."/>
            <person name="Martin J."/>
            <person name="Schackwitz W."/>
            <person name="Grimwood J."/>
            <person name="MohdZainudin N."/>
            <person name="Xue C."/>
            <person name="Wang R."/>
            <person name="Manning V.A."/>
            <person name="Dhillon B."/>
            <person name="Tu Z.J."/>
            <person name="Steffenson B.J."/>
            <person name="Salamov A."/>
            <person name="Sun H."/>
            <person name="Lowry S."/>
            <person name="LaButti K."/>
            <person name="Han J."/>
            <person name="Copeland A."/>
            <person name="Lindquist E."/>
            <person name="Barry K."/>
            <person name="Schmutz J."/>
            <person name="Baker S.E."/>
            <person name="Ciuffetti L.M."/>
            <person name="Grigoriev I.V."/>
            <person name="Zhong S."/>
            <person name="Turgeon B.G."/>
        </authorList>
    </citation>
    <scope>NUCLEOTIDE SEQUENCE [LARGE SCALE GENOMIC DNA]</scope>
    <source>
        <strain evidence="3">C5 / ATCC 48332 / race O</strain>
    </source>
</reference>
<dbReference type="Proteomes" id="UP000016936">
    <property type="component" value="Unassembled WGS sequence"/>
</dbReference>
<organism evidence="2 3">
    <name type="scientific">Cochliobolus heterostrophus (strain C5 / ATCC 48332 / race O)</name>
    <name type="common">Southern corn leaf blight fungus</name>
    <name type="synonym">Bipolaris maydis</name>
    <dbReference type="NCBI Taxonomy" id="701091"/>
    <lineage>
        <taxon>Eukaryota</taxon>
        <taxon>Fungi</taxon>
        <taxon>Dikarya</taxon>
        <taxon>Ascomycota</taxon>
        <taxon>Pezizomycotina</taxon>
        <taxon>Dothideomycetes</taxon>
        <taxon>Pleosporomycetidae</taxon>
        <taxon>Pleosporales</taxon>
        <taxon>Pleosporineae</taxon>
        <taxon>Pleosporaceae</taxon>
        <taxon>Bipolaris</taxon>
    </lineage>
</organism>
<proteinExistence type="predicted"/>
<dbReference type="EMBL" id="KB445569">
    <property type="protein sequence ID" value="EMD97880.1"/>
    <property type="molecule type" value="Genomic_DNA"/>
</dbReference>
<dbReference type="HOGENOM" id="CLU_1656276_0_0_1"/>
<gene>
    <name evidence="2" type="ORF">COCHEDRAFT_1200433</name>
</gene>
<dbReference type="OrthoDB" id="10453333at2759"/>
<accession>M2TK90</accession>
<keyword evidence="3" id="KW-1185">Reference proteome</keyword>
<name>M2TK90_COCH5</name>
<feature type="coiled-coil region" evidence="1">
    <location>
        <begin position="15"/>
        <end position="42"/>
    </location>
</feature>
<dbReference type="AlphaFoldDB" id="M2TK90"/>
<evidence type="ECO:0000256" key="1">
    <source>
        <dbReference type="SAM" id="Coils"/>
    </source>
</evidence>
<reference evidence="2 3" key="1">
    <citation type="journal article" date="2012" name="PLoS Pathog.">
        <title>Diverse lifestyles and strategies of plant pathogenesis encoded in the genomes of eighteen Dothideomycetes fungi.</title>
        <authorList>
            <person name="Ohm R.A."/>
            <person name="Feau N."/>
            <person name="Henrissat B."/>
            <person name="Schoch C.L."/>
            <person name="Horwitz B.A."/>
            <person name="Barry K.W."/>
            <person name="Condon B.J."/>
            <person name="Copeland A.C."/>
            <person name="Dhillon B."/>
            <person name="Glaser F."/>
            <person name="Hesse C.N."/>
            <person name="Kosti I."/>
            <person name="LaButti K."/>
            <person name="Lindquist E.A."/>
            <person name="Lucas S."/>
            <person name="Salamov A.A."/>
            <person name="Bradshaw R.E."/>
            <person name="Ciuffetti L."/>
            <person name="Hamelin R.C."/>
            <person name="Kema G.H.J."/>
            <person name="Lawrence C."/>
            <person name="Scott J.A."/>
            <person name="Spatafora J.W."/>
            <person name="Turgeon B.G."/>
            <person name="de Wit P.J.G.M."/>
            <person name="Zhong S."/>
            <person name="Goodwin S.B."/>
            <person name="Grigoriev I.V."/>
        </authorList>
    </citation>
    <scope>NUCLEOTIDE SEQUENCE [LARGE SCALE GENOMIC DNA]</scope>
    <source>
        <strain evidence="3">C5 / ATCC 48332 / race O</strain>
    </source>
</reference>
<evidence type="ECO:0000313" key="3">
    <source>
        <dbReference type="Proteomes" id="UP000016936"/>
    </source>
</evidence>
<sequence>MREFAREGIVTAQVNRTLEQNNNKLQQRVTDSKANIQKKRRDLKAVVCARENLVLALYEGLGIVPPDLKGNYDSREALNTANDRYISLLKRLIGYWKETCEAYEIRNSDVEHLEKHLRAALDRVCEQEKEIEELEERCQSVKKNFNEFVKMSTEKIESVNEVILSLQATLDELAGSEEEEETASQEAE</sequence>
<evidence type="ECO:0000313" key="2">
    <source>
        <dbReference type="EMBL" id="EMD97880.1"/>
    </source>
</evidence>